<evidence type="ECO:0000313" key="1">
    <source>
        <dbReference type="Proteomes" id="UP000095280"/>
    </source>
</evidence>
<dbReference type="SMART" id="SM00671">
    <property type="entry name" value="SEL1"/>
    <property type="match status" value="4"/>
</dbReference>
<name>A0A1I8J479_9PLAT</name>
<proteinExistence type="predicted"/>
<sequence>MKIFQRPTSFRRWPNPVHYEDSELALLIGGYSQTPGISGYIAQTVLYRGRALLPLSARSMPMTPGFLQRSNWLRPRLCDYCERLVARLEADLDRRVRALQTRDTCQSWGAFISRLSLTKERQRRNVCRSGAGDGTKASVATAVERSKRLAEQLMERRLRSLPLTQGKLSEEARQQLAQFAYQLAVKLIQTSHFDNMDQSAALLNASACLGHCSAKFLLSAMLSYGLQSDRHMDFTESNALLLENVLRCRHQLSLLALATKHYLGSDGAEANRELSLAYFFHLARRTPSEKDELANEEYNRVDMVRLTDENRVKEVTHAEDDLFQWISHQAGRGVPWAKRKMADLLYWGSSGMQRNVQEGLSYFKKAADEDGSAGAAHDYGMLLIKGGHGSHRVREGLQYLQRAAQLTNERDPRTLTSLGWYAERHEGDMAKAIDLYKRAAALGGHDAVYNL</sequence>
<keyword evidence="1" id="KW-1185">Reference proteome</keyword>
<dbReference type="InterPro" id="IPR042756">
    <property type="entry name" value="Sel-1L3"/>
</dbReference>
<dbReference type="PANTHER" id="PTHR44444">
    <property type="entry name" value="PROTEIN SEL-1 HOMOLOG 3"/>
    <property type="match status" value="1"/>
</dbReference>
<dbReference type="AlphaFoldDB" id="A0A1I8J479"/>
<organism evidence="1 2">
    <name type="scientific">Macrostomum lignano</name>
    <dbReference type="NCBI Taxonomy" id="282301"/>
    <lineage>
        <taxon>Eukaryota</taxon>
        <taxon>Metazoa</taxon>
        <taxon>Spiralia</taxon>
        <taxon>Lophotrochozoa</taxon>
        <taxon>Platyhelminthes</taxon>
        <taxon>Rhabditophora</taxon>
        <taxon>Macrostomorpha</taxon>
        <taxon>Macrostomida</taxon>
        <taxon>Macrostomidae</taxon>
        <taxon>Macrostomum</taxon>
    </lineage>
</organism>
<dbReference type="PANTHER" id="PTHR44444:SF6">
    <property type="entry name" value="LAMININ G DOMAIN-CONTAINING PROTEIN"/>
    <property type="match status" value="1"/>
</dbReference>
<dbReference type="InterPro" id="IPR011990">
    <property type="entry name" value="TPR-like_helical_dom_sf"/>
</dbReference>
<dbReference type="SUPFAM" id="SSF81901">
    <property type="entry name" value="HCP-like"/>
    <property type="match status" value="1"/>
</dbReference>
<dbReference type="WBParaSite" id="maker-uti_cns_0045767-snap-gene-0.3-mRNA-1">
    <property type="protein sequence ID" value="maker-uti_cns_0045767-snap-gene-0.3-mRNA-1"/>
    <property type="gene ID" value="maker-uti_cns_0045767-snap-gene-0.3"/>
</dbReference>
<evidence type="ECO:0000313" key="2">
    <source>
        <dbReference type="WBParaSite" id="maker-uti_cns_0045767-snap-gene-0.3-mRNA-1"/>
    </source>
</evidence>
<protein>
    <submittedName>
        <fullName evidence="2">TPR_REGION domain-containing protein</fullName>
    </submittedName>
</protein>
<dbReference type="InterPro" id="IPR006597">
    <property type="entry name" value="Sel1-like"/>
</dbReference>
<dbReference type="Proteomes" id="UP000095280">
    <property type="component" value="Unplaced"/>
</dbReference>
<accession>A0A1I8J479</accession>
<reference evidence="2" key="1">
    <citation type="submission" date="2016-11" db="UniProtKB">
        <authorList>
            <consortium name="WormBaseParasite"/>
        </authorList>
    </citation>
    <scope>IDENTIFICATION</scope>
</reference>
<dbReference type="Gene3D" id="1.25.40.10">
    <property type="entry name" value="Tetratricopeptide repeat domain"/>
    <property type="match status" value="1"/>
</dbReference>